<protein>
    <submittedName>
        <fullName evidence="2">Uncharacterized protein</fullName>
    </submittedName>
</protein>
<evidence type="ECO:0000313" key="2">
    <source>
        <dbReference type="EMBL" id="MTE16274.1"/>
    </source>
</evidence>
<organism evidence="2 3">
    <name type="scientific">Nocardia aurantiaca</name>
    <dbReference type="NCBI Taxonomy" id="2675850"/>
    <lineage>
        <taxon>Bacteria</taxon>
        <taxon>Bacillati</taxon>
        <taxon>Actinomycetota</taxon>
        <taxon>Actinomycetes</taxon>
        <taxon>Mycobacteriales</taxon>
        <taxon>Nocardiaceae</taxon>
        <taxon>Nocardia</taxon>
    </lineage>
</organism>
<name>A0A6I3L6H2_9NOCA</name>
<accession>A0A6I3L6H2</accession>
<dbReference type="Proteomes" id="UP000432464">
    <property type="component" value="Unassembled WGS sequence"/>
</dbReference>
<comment type="caution">
    <text evidence="2">The sequence shown here is derived from an EMBL/GenBank/DDBJ whole genome shotgun (WGS) entry which is preliminary data.</text>
</comment>
<dbReference type="InterPro" id="IPR011335">
    <property type="entry name" value="Restrct_endonuc-II-like"/>
</dbReference>
<proteinExistence type="predicted"/>
<dbReference type="SUPFAM" id="SSF52980">
    <property type="entry name" value="Restriction endonuclease-like"/>
    <property type="match status" value="1"/>
</dbReference>
<evidence type="ECO:0000313" key="3">
    <source>
        <dbReference type="Proteomes" id="UP000432464"/>
    </source>
</evidence>
<gene>
    <name evidence="2" type="ORF">GLP40_26330</name>
</gene>
<evidence type="ECO:0000256" key="1">
    <source>
        <dbReference type="SAM" id="MobiDB-lite"/>
    </source>
</evidence>
<dbReference type="EMBL" id="WMBB01000013">
    <property type="protein sequence ID" value="MTE16274.1"/>
    <property type="molecule type" value="Genomic_DNA"/>
</dbReference>
<sequence>MITREALRGHVLEELLARLLQDNGYRLLVSAKQDPDALVQGKNGLLVRGRGGNHQADVLGEFDLPVPFSLPLRIFVEAKCNRTSVRLPVVRNAYGTVHDVNEQYSPFSSDPNPVSVRRYHYRYTLFSTSGFSTDAQRYALAHQISLVDLSNPGFAQFRALVEQVADAMYDLATRNQISTFPLGQMRIALRHTLETWTGDDLVTVEEFEFSETIDDLAESQDEPEVMTSSRTTSKRPARKWLPEHELAQIMAGLRAEPLGELLIGFPAAPFILVFKCENPAAFAAYLHVHPSSEIRVHIEFAERGHHDGDWVIVPAHGPQEFRLLFALPDLLADWLLNSEGPAAPRVRDIKRGMLSSLVVFQGNRLIRLLYEPHPDRQRHR</sequence>
<reference evidence="2 3" key="1">
    <citation type="submission" date="2019-11" db="EMBL/GenBank/DDBJ databases">
        <title>Nocardia sp. nov. CT2-14 isolated from soil.</title>
        <authorList>
            <person name="Kanchanasin P."/>
            <person name="Tanasupawat S."/>
            <person name="Yuki M."/>
            <person name="Kudo T."/>
        </authorList>
    </citation>
    <scope>NUCLEOTIDE SEQUENCE [LARGE SCALE GENOMIC DNA]</scope>
    <source>
        <strain evidence="2 3">CT2-14</strain>
    </source>
</reference>
<feature type="region of interest" description="Disordered" evidence="1">
    <location>
        <begin position="218"/>
        <end position="237"/>
    </location>
</feature>
<dbReference type="AlphaFoldDB" id="A0A6I3L6H2"/>
<keyword evidence="3" id="KW-1185">Reference proteome</keyword>